<feature type="signal peptide" evidence="1">
    <location>
        <begin position="1"/>
        <end position="28"/>
    </location>
</feature>
<evidence type="ECO:0008006" key="4">
    <source>
        <dbReference type="Google" id="ProtNLM"/>
    </source>
</evidence>
<feature type="chain" id="PRO_5001863685" description="Peptidase S1 domain-containing protein" evidence="1">
    <location>
        <begin position="29"/>
        <end position="248"/>
    </location>
</feature>
<evidence type="ECO:0000313" key="3">
    <source>
        <dbReference type="Proteomes" id="UP000029224"/>
    </source>
</evidence>
<comment type="caution">
    <text evidence="2">The sequence shown here is derived from an EMBL/GenBank/DDBJ whole genome shotgun (WGS) entry which is preliminary data.</text>
</comment>
<gene>
    <name evidence="2" type="ORF">JCM19240_3616</name>
</gene>
<dbReference type="InterPro" id="IPR009003">
    <property type="entry name" value="Peptidase_S1_PA"/>
</dbReference>
<evidence type="ECO:0000313" key="2">
    <source>
        <dbReference type="EMBL" id="GAL35246.1"/>
    </source>
</evidence>
<dbReference type="SUPFAM" id="SSF50494">
    <property type="entry name" value="Trypsin-like serine proteases"/>
    <property type="match status" value="1"/>
</dbReference>
<reference evidence="2 3" key="2">
    <citation type="submission" date="2014-09" db="EMBL/GenBank/DDBJ databases">
        <authorList>
            <consortium name="NBRP consortium"/>
            <person name="Sawabe T."/>
            <person name="Meirelles P."/>
            <person name="Nakanishi M."/>
            <person name="Sayaka M."/>
            <person name="Hattori M."/>
            <person name="Ohkuma M."/>
        </authorList>
    </citation>
    <scope>NUCLEOTIDE SEQUENCE [LARGE SCALE GENOMIC DNA]</scope>
    <source>
        <strain evidence="2 3">JCM 19240</strain>
    </source>
</reference>
<keyword evidence="3" id="KW-1185">Reference proteome</keyword>
<dbReference type="Proteomes" id="UP000029224">
    <property type="component" value="Unassembled WGS sequence"/>
</dbReference>
<protein>
    <recommendedName>
        <fullName evidence="4">Peptidase S1 domain-containing protein</fullName>
    </recommendedName>
</protein>
<reference evidence="2 3" key="1">
    <citation type="submission" date="2014-09" db="EMBL/GenBank/DDBJ databases">
        <title>Vibrio maritimus JCM 19240. (C210) whole genome shotgun sequence.</title>
        <authorList>
            <person name="Sawabe T."/>
            <person name="Meirelles P."/>
            <person name="Nakanishi M."/>
            <person name="Sayaka M."/>
            <person name="Hattori M."/>
            <person name="Ohkuma M."/>
        </authorList>
    </citation>
    <scope>NUCLEOTIDE SEQUENCE [LARGE SCALE GENOMIC DNA]</scope>
    <source>
        <strain evidence="2 3">JCM 19240</strain>
    </source>
</reference>
<dbReference type="Gene3D" id="2.40.10.10">
    <property type="entry name" value="Trypsin-like serine proteases"/>
    <property type="match status" value="1"/>
</dbReference>
<name>A0A090T5L7_9VIBR</name>
<dbReference type="EMBL" id="BBMT01000006">
    <property type="protein sequence ID" value="GAL35246.1"/>
    <property type="molecule type" value="Genomic_DNA"/>
</dbReference>
<keyword evidence="1" id="KW-0732">Signal</keyword>
<proteinExistence type="predicted"/>
<organism evidence="2 3">
    <name type="scientific">Vibrio maritimus</name>
    <dbReference type="NCBI Taxonomy" id="990268"/>
    <lineage>
        <taxon>Bacteria</taxon>
        <taxon>Pseudomonadati</taxon>
        <taxon>Pseudomonadota</taxon>
        <taxon>Gammaproteobacteria</taxon>
        <taxon>Vibrionales</taxon>
        <taxon>Vibrionaceae</taxon>
        <taxon>Vibrio</taxon>
    </lineage>
</organism>
<dbReference type="InterPro" id="IPR043504">
    <property type="entry name" value="Peptidase_S1_PA_chymotrypsin"/>
</dbReference>
<sequence length="248" mass="27350">MPSRFIICLTMPLYLLAAILLSTRSAVAALPIDEARIANQRLYMLQFNEANDPSLNCLAIQIGNKTLVTPAHCLVSKSDATLYPLRHLRLTPLFSQDERYTYAHVVSVTTDHHKLAQVTTEQDWAILEVNTELGCHQQLHSLLAIPKQAWQSEPVQLAVWDKARDALSVETCLLDSNENKQLTLSNCDEMSELIAGTPVISQVGATNTLVGLITSSSKYNGSTYYHVTSIEAALRRLEPSQLCTASAS</sequence>
<evidence type="ECO:0000256" key="1">
    <source>
        <dbReference type="SAM" id="SignalP"/>
    </source>
</evidence>
<dbReference type="AlphaFoldDB" id="A0A090T5L7"/>
<accession>A0A090T5L7</accession>